<keyword evidence="2 3" id="KW-0694">RNA-binding</keyword>
<accession>A0A6P8ZHP6</accession>
<dbReference type="InterPro" id="IPR035979">
    <property type="entry name" value="RBD_domain_sf"/>
</dbReference>
<dbReference type="PROSITE" id="PS50102">
    <property type="entry name" value="RRM"/>
    <property type="match status" value="2"/>
</dbReference>
<feature type="region of interest" description="Disordered" evidence="4">
    <location>
        <begin position="1"/>
        <end position="63"/>
    </location>
</feature>
<dbReference type="Gene3D" id="3.30.70.330">
    <property type="match status" value="4"/>
</dbReference>
<dbReference type="OrthoDB" id="442677at2759"/>
<evidence type="ECO:0000259" key="5">
    <source>
        <dbReference type="PROSITE" id="PS50102"/>
    </source>
</evidence>
<keyword evidence="1" id="KW-0677">Repeat</keyword>
<name>A0A6P8ZHP6_THRPL</name>
<dbReference type="PANTHER" id="PTHR23236:SF119">
    <property type="entry name" value="NUCLEAR RNA-BINDING PROTEIN SART-3"/>
    <property type="match status" value="1"/>
</dbReference>
<evidence type="ECO:0000313" key="6">
    <source>
        <dbReference type="Proteomes" id="UP000515158"/>
    </source>
</evidence>
<dbReference type="RefSeq" id="XP_034232219.1">
    <property type="nucleotide sequence ID" value="XM_034376328.1"/>
</dbReference>
<feature type="compositionally biased region" description="Acidic residues" evidence="4">
    <location>
        <begin position="416"/>
        <end position="443"/>
    </location>
</feature>
<dbReference type="GO" id="GO:0003723">
    <property type="term" value="F:RNA binding"/>
    <property type="evidence" value="ECO:0007669"/>
    <property type="project" value="UniProtKB-UniRule"/>
</dbReference>
<keyword evidence="6" id="KW-1185">Reference proteome</keyword>
<feature type="domain" description="RRM" evidence="5">
    <location>
        <begin position="317"/>
        <end position="393"/>
    </location>
</feature>
<feature type="compositionally biased region" description="Basic and acidic residues" evidence="4">
    <location>
        <begin position="406"/>
        <end position="415"/>
    </location>
</feature>
<evidence type="ECO:0000256" key="2">
    <source>
        <dbReference type="ARBA" id="ARBA00022884"/>
    </source>
</evidence>
<dbReference type="SMART" id="SM00360">
    <property type="entry name" value="RRM"/>
    <property type="match status" value="4"/>
</dbReference>
<dbReference type="Proteomes" id="UP000515158">
    <property type="component" value="Unplaced"/>
</dbReference>
<evidence type="ECO:0000313" key="8">
    <source>
        <dbReference type="RefSeq" id="XP_034232219.1"/>
    </source>
</evidence>
<evidence type="ECO:0000313" key="7">
    <source>
        <dbReference type="RefSeq" id="XP_034232218.1"/>
    </source>
</evidence>
<dbReference type="Pfam" id="PF00076">
    <property type="entry name" value="RRM_1"/>
    <property type="match status" value="3"/>
</dbReference>
<protein>
    <submittedName>
        <fullName evidence="7 8">Uncharacterized protein LOC117640093 isoform X1</fullName>
    </submittedName>
</protein>
<dbReference type="RefSeq" id="XP_034232218.1">
    <property type="nucleotide sequence ID" value="XM_034376327.1"/>
</dbReference>
<feature type="compositionally biased region" description="Low complexity" evidence="4">
    <location>
        <begin position="42"/>
        <end position="57"/>
    </location>
</feature>
<dbReference type="InterPro" id="IPR012677">
    <property type="entry name" value="Nucleotide-bd_a/b_plait_sf"/>
</dbReference>
<proteinExistence type="predicted"/>
<dbReference type="PANTHER" id="PTHR23236">
    <property type="entry name" value="EUKARYOTIC TRANSLATION INITIATION FACTOR 4B/4H"/>
    <property type="match status" value="1"/>
</dbReference>
<reference evidence="7 8" key="1">
    <citation type="submission" date="2025-04" db="UniProtKB">
        <authorList>
            <consortium name="RefSeq"/>
        </authorList>
    </citation>
    <scope>IDENTIFICATION</scope>
    <source>
        <tissue evidence="7 8">Total insect</tissue>
    </source>
</reference>
<feature type="region of interest" description="Disordered" evidence="4">
    <location>
        <begin position="406"/>
        <end position="488"/>
    </location>
</feature>
<organism evidence="8">
    <name type="scientific">Thrips palmi</name>
    <name type="common">Melon thrips</name>
    <dbReference type="NCBI Taxonomy" id="161013"/>
    <lineage>
        <taxon>Eukaryota</taxon>
        <taxon>Metazoa</taxon>
        <taxon>Ecdysozoa</taxon>
        <taxon>Arthropoda</taxon>
        <taxon>Hexapoda</taxon>
        <taxon>Insecta</taxon>
        <taxon>Pterygota</taxon>
        <taxon>Neoptera</taxon>
        <taxon>Paraneoptera</taxon>
        <taxon>Thysanoptera</taxon>
        <taxon>Terebrantia</taxon>
        <taxon>Thripoidea</taxon>
        <taxon>Thripidae</taxon>
        <taxon>Thrips</taxon>
    </lineage>
</organism>
<dbReference type="InterPro" id="IPR000504">
    <property type="entry name" value="RRM_dom"/>
</dbReference>
<evidence type="ECO:0000256" key="3">
    <source>
        <dbReference type="PROSITE-ProRule" id="PRU00176"/>
    </source>
</evidence>
<gene>
    <name evidence="7 8" type="primary">LOC117640093</name>
</gene>
<evidence type="ECO:0000256" key="4">
    <source>
        <dbReference type="SAM" id="MobiDB-lite"/>
    </source>
</evidence>
<feature type="compositionally biased region" description="Basic residues" evidence="4">
    <location>
        <begin position="28"/>
        <end position="41"/>
    </location>
</feature>
<dbReference type="SUPFAM" id="SSF54928">
    <property type="entry name" value="RNA-binding domain, RBD"/>
    <property type="match status" value="3"/>
</dbReference>
<dbReference type="AlphaFoldDB" id="A0A6P8ZHP6"/>
<sequence length="488" mass="54093">MAEKNGFTPRRGGFRGRNHYQGGGRGRGGPRGRGQRGRSNFRGRGNPRGGPNNRSNQHPNSQANAVNKDCTVLVRNLPSHAADWQTKLTALFKDCGPIEKMEFVKNGARDEGVFTFTQEESVEKALGVHGSLLEGRHIIVDVPEKNDVKFENTSVKVECGADVIEEDVWVHFEGCGVIKGVRVKHDNRKAHILFETEDAVAKALAKNGSQLNEAPISVVRWRSWRACQVQSLGVAVFGLLHSKSSVGSSRDEVIAYFKECGNICSVWVEFPRDSSIRRALIVFEDEEGARKALMKNDTFLGKDKIRVRHWDGRKFINAVFIGGVPYGTAPTDLWKIFQTCGTIDNVHFVRYNQSYAARRACIEFEDPEGARKALELDNIEIKGKPIKVFASLEDWDQHIANFKDAQKNQEAGVKEEEGEEGDVEFEEGDDGANGDAEMDDGQGDDVVNNGIKAEQGIKEEVDEDDPQQTGKRKAGAGGQTRGKARKLR</sequence>
<feature type="compositionally biased region" description="Low complexity" evidence="4">
    <location>
        <begin position="1"/>
        <end position="11"/>
    </location>
</feature>
<feature type="domain" description="RRM" evidence="5">
    <location>
        <begin position="70"/>
        <end position="145"/>
    </location>
</feature>
<dbReference type="KEGG" id="tpal:117640093"/>
<evidence type="ECO:0000256" key="1">
    <source>
        <dbReference type="ARBA" id="ARBA00022737"/>
    </source>
</evidence>
<dbReference type="CDD" id="cd00590">
    <property type="entry name" value="RRM_SF"/>
    <property type="match status" value="1"/>
</dbReference>
<dbReference type="GeneID" id="117640093"/>